<sequence length="353" mass="39042">MKNLVILGGGYGGVNIVLGLIDQNLPEDVRITVIDRNPYHSVKTEFYTIAAGTSADKDVRIEFPDHEKVDYVYAEVSQIDSENQQILFENRSDPVSYDYLVIGLGCEDNYHGIEGASEFTESIQTIGHARHAGMSIGNLKAYGKATIVGAGLSGIEAAAEIRESRPDLNIRLLDRGATVLKAFDTKIQNYVEDWFLKNDVEVVHGANVEYVEKDGVCNNGVCFVNDVTIWTAGVRPNYLVRELPFEKDDQEKIIVNDFYQVPKQPNTYVVGDCAASEHSPSAQLARQQGEQIVEILMDVFHGNEPKKPKELKLKGTLGSLGSSEGFGEMMSKSVTGYLPRVAKSGILWLNKRH</sequence>
<dbReference type="RefSeq" id="WP_092491248.1">
    <property type="nucleotide sequence ID" value="NZ_FNKD01000001.1"/>
</dbReference>
<name>A0A1H0Y1E1_9BACI</name>
<dbReference type="InterPro" id="IPR036188">
    <property type="entry name" value="FAD/NAD-bd_sf"/>
</dbReference>
<dbReference type="PRINTS" id="PR00368">
    <property type="entry name" value="FADPNR"/>
</dbReference>
<dbReference type="EMBL" id="FNKD01000001">
    <property type="protein sequence ID" value="SDQ09009.1"/>
    <property type="molecule type" value="Genomic_DNA"/>
</dbReference>
<evidence type="ECO:0000259" key="6">
    <source>
        <dbReference type="Pfam" id="PF07992"/>
    </source>
</evidence>
<gene>
    <name evidence="7" type="ORF">SAMN05216231_0364</name>
</gene>
<evidence type="ECO:0000256" key="1">
    <source>
        <dbReference type="ARBA" id="ARBA00001974"/>
    </source>
</evidence>
<dbReference type="PANTHER" id="PTHR42913">
    <property type="entry name" value="APOPTOSIS-INDUCING FACTOR 1"/>
    <property type="match status" value="1"/>
</dbReference>
<dbReference type="PRINTS" id="PR00411">
    <property type="entry name" value="PNDRDTASEI"/>
</dbReference>
<keyword evidence="8" id="KW-1185">Reference proteome</keyword>
<comment type="cofactor">
    <cofactor evidence="1">
        <name>FAD</name>
        <dbReference type="ChEBI" id="CHEBI:57692"/>
    </cofactor>
</comment>
<dbReference type="AlphaFoldDB" id="A0A1H0Y1E1"/>
<proteinExistence type="inferred from homology"/>
<accession>A0A1H0Y1E1</accession>
<protein>
    <submittedName>
        <fullName evidence="7">NADH dehydrogenase</fullName>
    </submittedName>
</protein>
<dbReference type="Gene3D" id="3.50.50.100">
    <property type="match status" value="1"/>
</dbReference>
<feature type="domain" description="FAD/NAD(P)-binding" evidence="6">
    <location>
        <begin position="3"/>
        <end position="289"/>
    </location>
</feature>
<organism evidence="7 8">
    <name type="scientific">Virgibacillus salinus</name>
    <dbReference type="NCBI Taxonomy" id="553311"/>
    <lineage>
        <taxon>Bacteria</taxon>
        <taxon>Bacillati</taxon>
        <taxon>Bacillota</taxon>
        <taxon>Bacilli</taxon>
        <taxon>Bacillales</taxon>
        <taxon>Bacillaceae</taxon>
        <taxon>Virgibacillus</taxon>
    </lineage>
</organism>
<evidence type="ECO:0000313" key="7">
    <source>
        <dbReference type="EMBL" id="SDQ09009.1"/>
    </source>
</evidence>
<dbReference type="Proteomes" id="UP000199444">
    <property type="component" value="Unassembled WGS sequence"/>
</dbReference>
<dbReference type="InterPro" id="IPR051169">
    <property type="entry name" value="NADH-Q_oxidoreductase"/>
</dbReference>
<comment type="similarity">
    <text evidence="2">Belongs to the NADH dehydrogenase family.</text>
</comment>
<keyword evidence="3" id="KW-0285">Flavoprotein</keyword>
<keyword evidence="4" id="KW-0274">FAD</keyword>
<evidence type="ECO:0000256" key="2">
    <source>
        <dbReference type="ARBA" id="ARBA00005272"/>
    </source>
</evidence>
<evidence type="ECO:0000313" key="8">
    <source>
        <dbReference type="Proteomes" id="UP000199444"/>
    </source>
</evidence>
<keyword evidence="5" id="KW-0560">Oxidoreductase</keyword>
<dbReference type="SUPFAM" id="SSF51905">
    <property type="entry name" value="FAD/NAD(P)-binding domain"/>
    <property type="match status" value="2"/>
</dbReference>
<evidence type="ECO:0000256" key="4">
    <source>
        <dbReference type="ARBA" id="ARBA00022827"/>
    </source>
</evidence>
<dbReference type="STRING" id="553311.SAMN05216231_0364"/>
<dbReference type="Pfam" id="PF07992">
    <property type="entry name" value="Pyr_redox_2"/>
    <property type="match status" value="1"/>
</dbReference>
<dbReference type="InterPro" id="IPR023753">
    <property type="entry name" value="FAD/NAD-binding_dom"/>
</dbReference>
<reference evidence="7 8" key="1">
    <citation type="submission" date="2016-10" db="EMBL/GenBank/DDBJ databases">
        <authorList>
            <person name="de Groot N.N."/>
        </authorList>
    </citation>
    <scope>NUCLEOTIDE SEQUENCE [LARGE SCALE GENOMIC DNA]</scope>
    <source>
        <strain evidence="7 8">CGMCC 1.10449</strain>
    </source>
</reference>
<dbReference type="PANTHER" id="PTHR42913:SF3">
    <property type="entry name" value="64 KDA MITOCHONDRIAL NADH DEHYDROGENASE (EUROFUNG)"/>
    <property type="match status" value="1"/>
</dbReference>
<evidence type="ECO:0000256" key="3">
    <source>
        <dbReference type="ARBA" id="ARBA00022630"/>
    </source>
</evidence>
<dbReference type="GO" id="GO:0003955">
    <property type="term" value="F:NAD(P)H dehydrogenase (quinone) activity"/>
    <property type="evidence" value="ECO:0007669"/>
    <property type="project" value="TreeGrafter"/>
</dbReference>
<dbReference type="GO" id="GO:0019646">
    <property type="term" value="P:aerobic electron transport chain"/>
    <property type="evidence" value="ECO:0007669"/>
    <property type="project" value="TreeGrafter"/>
</dbReference>
<evidence type="ECO:0000256" key="5">
    <source>
        <dbReference type="ARBA" id="ARBA00023002"/>
    </source>
</evidence>